<reference evidence="10 11" key="1">
    <citation type="journal article" date="2020" name="Nat. Food">
        <title>A phased Vanilla planifolia genome enables genetic improvement of flavour and production.</title>
        <authorList>
            <person name="Hasing T."/>
            <person name="Tang H."/>
            <person name="Brym M."/>
            <person name="Khazi F."/>
            <person name="Huang T."/>
            <person name="Chambers A.H."/>
        </authorList>
    </citation>
    <scope>NUCLEOTIDE SEQUENCE [LARGE SCALE GENOMIC DNA]</scope>
    <source>
        <tissue evidence="10">Leaf</tissue>
    </source>
</reference>
<keyword evidence="6 9" id="KW-0326">Glycosidase</keyword>
<gene>
    <name evidence="10" type="ORF">HPP92_025577</name>
</gene>
<dbReference type="Gene3D" id="3.20.20.80">
    <property type="entry name" value="Glycosidases"/>
    <property type="match status" value="1"/>
</dbReference>
<keyword evidence="5 9" id="KW-0119">Carbohydrate metabolism</keyword>
<evidence type="ECO:0000256" key="5">
    <source>
        <dbReference type="ARBA" id="ARBA00023277"/>
    </source>
</evidence>
<comment type="caution">
    <text evidence="10">The sequence shown here is derived from an EMBL/GenBank/DDBJ whole genome shotgun (WGS) entry which is preliminary data.</text>
</comment>
<feature type="active site" description="Proton donor" evidence="8">
    <location>
        <position position="71"/>
    </location>
</feature>
<keyword evidence="4 9" id="KW-0378">Hydrolase</keyword>
<evidence type="ECO:0000256" key="9">
    <source>
        <dbReference type="RuleBase" id="RU000509"/>
    </source>
</evidence>
<protein>
    <recommendedName>
        <fullName evidence="3 9">Beta-amylase</fullName>
        <ecNumber evidence="3 9">3.2.1.2</ecNumber>
    </recommendedName>
</protein>
<feature type="active site" description="Proton acceptor" evidence="8">
    <location>
        <position position="253"/>
    </location>
</feature>
<dbReference type="InterPro" id="IPR001554">
    <property type="entry name" value="Glyco_hydro_14"/>
</dbReference>
<dbReference type="Pfam" id="PF01373">
    <property type="entry name" value="Glyco_hydro_14"/>
    <property type="match status" value="1"/>
</dbReference>
<evidence type="ECO:0000256" key="3">
    <source>
        <dbReference type="ARBA" id="ARBA00012594"/>
    </source>
</evidence>
<keyword evidence="11" id="KW-1185">Reference proteome</keyword>
<dbReference type="PANTHER" id="PTHR31352:SF31">
    <property type="entry name" value="BETA-AMYLASE 1, CHLOROPLASTIC"/>
    <property type="match status" value="1"/>
</dbReference>
<dbReference type="SUPFAM" id="SSF51445">
    <property type="entry name" value="(Trans)glycosidases"/>
    <property type="match status" value="1"/>
</dbReference>
<comment type="catalytic activity">
    <reaction evidence="1 9">
        <text>Hydrolysis of (1-&gt;4)-alpha-D-glucosidic linkages in polysaccharides so as to remove successive maltose units from the non-reducing ends of the chains.</text>
        <dbReference type="EC" id="3.2.1.2"/>
    </reaction>
</comment>
<dbReference type="PRINTS" id="PR00750">
    <property type="entry name" value="BETAAMYLASE"/>
</dbReference>
<evidence type="ECO:0000256" key="8">
    <source>
        <dbReference type="PIRSR" id="PIRSR601554-1"/>
    </source>
</evidence>
<dbReference type="GO" id="GO:0000272">
    <property type="term" value="P:polysaccharide catabolic process"/>
    <property type="evidence" value="ECO:0007669"/>
    <property type="project" value="UniProtKB-KW"/>
</dbReference>
<dbReference type="InterPro" id="IPR017853">
    <property type="entry name" value="GH"/>
</dbReference>
<evidence type="ECO:0000256" key="1">
    <source>
        <dbReference type="ARBA" id="ARBA00000546"/>
    </source>
</evidence>
<organism evidence="10 11">
    <name type="scientific">Vanilla planifolia</name>
    <name type="common">Vanilla</name>
    <dbReference type="NCBI Taxonomy" id="51239"/>
    <lineage>
        <taxon>Eukaryota</taxon>
        <taxon>Viridiplantae</taxon>
        <taxon>Streptophyta</taxon>
        <taxon>Embryophyta</taxon>
        <taxon>Tracheophyta</taxon>
        <taxon>Spermatophyta</taxon>
        <taxon>Magnoliopsida</taxon>
        <taxon>Liliopsida</taxon>
        <taxon>Asparagales</taxon>
        <taxon>Orchidaceae</taxon>
        <taxon>Vanilloideae</taxon>
        <taxon>Vanilleae</taxon>
        <taxon>Vanilla</taxon>
    </lineage>
</organism>
<proteinExistence type="inferred from homology"/>
<dbReference type="Proteomes" id="UP000636800">
    <property type="component" value="Unassembled WGS sequence"/>
</dbReference>
<evidence type="ECO:0000256" key="4">
    <source>
        <dbReference type="ARBA" id="ARBA00022801"/>
    </source>
</evidence>
<evidence type="ECO:0000313" key="10">
    <source>
        <dbReference type="EMBL" id="KAG0452913.1"/>
    </source>
</evidence>
<dbReference type="InterPro" id="IPR018238">
    <property type="entry name" value="Glyco_hydro_14_CS"/>
</dbReference>
<name>A0A835PK98_VANPL</name>
<sequence>MEKEPNLAYTDQWGRRNYEYVSLGCDDLPLLKGRTPVQCYADFMRSFRNRFAAMLGSTIVEIQVGMGPAGELRYPSYPELDGTWKFPGIGAFQCYDRFMLASLRASAISAGHPEWGHGGPSDAAGYNSWPEDAPFFRHDGAGWHSAYGDFFLSWYSGLLLQHGDKVLSAAAAVFHGTGTKISVKVAGIHWHYGTRSHAAELTADDWAARAVLNFTCVEMKNSEHPTDAMCRPEELVTQVATSARAAGVMLAGENALPRYDEGAFEKIVGMATAAGGEQERMHSFTYLRMGPDLFQEEKWRRFVAFVGRMREEGWSREEVEMETEGIVQITSPLIQEAALAL</sequence>
<comment type="similarity">
    <text evidence="2 9">Belongs to the glycosyl hydrolase 14 family.</text>
</comment>
<evidence type="ECO:0000256" key="7">
    <source>
        <dbReference type="ARBA" id="ARBA00023326"/>
    </source>
</evidence>
<dbReference type="GO" id="GO:0016161">
    <property type="term" value="F:beta-amylase activity"/>
    <property type="evidence" value="ECO:0007669"/>
    <property type="project" value="UniProtKB-EC"/>
</dbReference>
<dbReference type="AlphaFoldDB" id="A0A835PK98"/>
<keyword evidence="7 9" id="KW-0624">Polysaccharide degradation</keyword>
<dbReference type="PANTHER" id="PTHR31352">
    <property type="entry name" value="BETA-AMYLASE 1, CHLOROPLASTIC"/>
    <property type="match status" value="1"/>
</dbReference>
<evidence type="ECO:0000313" key="11">
    <source>
        <dbReference type="Proteomes" id="UP000636800"/>
    </source>
</evidence>
<accession>A0A835PK98</accession>
<dbReference type="EMBL" id="JADCNL010000014">
    <property type="protein sequence ID" value="KAG0452913.1"/>
    <property type="molecule type" value="Genomic_DNA"/>
</dbReference>
<evidence type="ECO:0000256" key="6">
    <source>
        <dbReference type="ARBA" id="ARBA00023295"/>
    </source>
</evidence>
<dbReference type="PROSITE" id="PS00679">
    <property type="entry name" value="BETA_AMYLASE_2"/>
    <property type="match status" value="1"/>
</dbReference>
<dbReference type="EC" id="3.2.1.2" evidence="3 9"/>
<evidence type="ECO:0000256" key="2">
    <source>
        <dbReference type="ARBA" id="ARBA00005652"/>
    </source>
</evidence>